<accession>A0A0D7B530</accession>
<dbReference type="AlphaFoldDB" id="A0A0D7B530"/>
<feature type="compositionally biased region" description="Basic and acidic residues" evidence="1">
    <location>
        <begin position="168"/>
        <end position="180"/>
    </location>
</feature>
<sequence length="310" mass="33916">MPADRTSPLSPSGQQPIILCLALDRHSGHHWHHDHALARRRDVQTYERAIQTMYAAFPTLNQSMPLEVHTRGRVGGALVLMNADNWKVLVLRKSFNELLVSQQAATAHIAEEREAVPSAASTSTIPGPSGASSPNFSTTPSHPPLNRPGKASPTPGNIGPRPILPLPKRRESTTAHDKLPSHRNSGPLRPAADSTRAQRPSTPTEPTVFSITVELLAGTKRVFKNLLLPTTVLDLKAMVRADVGLDMGVQEMRLYALASVDDDLGKRKQTELDLEDERTLHSYGLSDGESMVYIGTAAKKRKKGRSSWVY</sequence>
<feature type="region of interest" description="Disordered" evidence="1">
    <location>
        <begin position="111"/>
        <end position="205"/>
    </location>
</feature>
<dbReference type="SUPFAM" id="SSF54236">
    <property type="entry name" value="Ubiquitin-like"/>
    <property type="match status" value="1"/>
</dbReference>
<organism evidence="2 3">
    <name type="scientific">Cylindrobasidium torrendii FP15055 ss-10</name>
    <dbReference type="NCBI Taxonomy" id="1314674"/>
    <lineage>
        <taxon>Eukaryota</taxon>
        <taxon>Fungi</taxon>
        <taxon>Dikarya</taxon>
        <taxon>Basidiomycota</taxon>
        <taxon>Agaricomycotina</taxon>
        <taxon>Agaricomycetes</taxon>
        <taxon>Agaricomycetidae</taxon>
        <taxon>Agaricales</taxon>
        <taxon>Marasmiineae</taxon>
        <taxon>Physalacriaceae</taxon>
        <taxon>Cylindrobasidium</taxon>
    </lineage>
</organism>
<dbReference type="CDD" id="cd17039">
    <property type="entry name" value="Ubl_ubiquitin_like"/>
    <property type="match status" value="1"/>
</dbReference>
<evidence type="ECO:0000313" key="2">
    <source>
        <dbReference type="EMBL" id="KIY65269.1"/>
    </source>
</evidence>
<name>A0A0D7B530_9AGAR</name>
<reference evidence="2 3" key="1">
    <citation type="journal article" date="2015" name="Fungal Genet. Biol.">
        <title>Evolution of novel wood decay mechanisms in Agaricales revealed by the genome sequences of Fistulina hepatica and Cylindrobasidium torrendii.</title>
        <authorList>
            <person name="Floudas D."/>
            <person name="Held B.W."/>
            <person name="Riley R."/>
            <person name="Nagy L.G."/>
            <person name="Koehler G."/>
            <person name="Ransdell A.S."/>
            <person name="Younus H."/>
            <person name="Chow J."/>
            <person name="Chiniquy J."/>
            <person name="Lipzen A."/>
            <person name="Tritt A."/>
            <person name="Sun H."/>
            <person name="Haridas S."/>
            <person name="LaButti K."/>
            <person name="Ohm R.A."/>
            <person name="Kues U."/>
            <person name="Blanchette R.A."/>
            <person name="Grigoriev I.V."/>
            <person name="Minto R.E."/>
            <person name="Hibbett D.S."/>
        </authorList>
    </citation>
    <scope>NUCLEOTIDE SEQUENCE [LARGE SCALE GENOMIC DNA]</scope>
    <source>
        <strain evidence="2 3">FP15055 ss-10</strain>
    </source>
</reference>
<dbReference type="InterPro" id="IPR029071">
    <property type="entry name" value="Ubiquitin-like_domsf"/>
</dbReference>
<feature type="compositionally biased region" description="Polar residues" evidence="1">
    <location>
        <begin position="119"/>
        <end position="140"/>
    </location>
</feature>
<protein>
    <recommendedName>
        <fullName evidence="4">Ubiquitin-like domain-containing protein</fullName>
    </recommendedName>
</protein>
<gene>
    <name evidence="2" type="ORF">CYLTODRAFT_445478</name>
</gene>
<keyword evidence="3" id="KW-1185">Reference proteome</keyword>
<evidence type="ECO:0000313" key="3">
    <source>
        <dbReference type="Proteomes" id="UP000054007"/>
    </source>
</evidence>
<evidence type="ECO:0008006" key="4">
    <source>
        <dbReference type="Google" id="ProtNLM"/>
    </source>
</evidence>
<dbReference type="Proteomes" id="UP000054007">
    <property type="component" value="Unassembled WGS sequence"/>
</dbReference>
<proteinExistence type="predicted"/>
<evidence type="ECO:0000256" key="1">
    <source>
        <dbReference type="SAM" id="MobiDB-lite"/>
    </source>
</evidence>
<feature type="compositionally biased region" description="Polar residues" evidence="1">
    <location>
        <begin position="195"/>
        <end position="205"/>
    </location>
</feature>
<dbReference type="EMBL" id="KN880597">
    <property type="protein sequence ID" value="KIY65269.1"/>
    <property type="molecule type" value="Genomic_DNA"/>
</dbReference>